<comment type="similarity">
    <text evidence="1">Belongs to the UDP-glycosyltransferase family.</text>
</comment>
<protein>
    <recommendedName>
        <fullName evidence="7">UDP-glucuronosyltransferase</fullName>
    </recommendedName>
</protein>
<evidence type="ECO:0000256" key="3">
    <source>
        <dbReference type="ARBA" id="ARBA00022679"/>
    </source>
</evidence>
<organism evidence="5 6">
    <name type="scientific">Loxostege sticticalis</name>
    <name type="common">Beet webworm moth</name>
    <dbReference type="NCBI Taxonomy" id="481309"/>
    <lineage>
        <taxon>Eukaryota</taxon>
        <taxon>Metazoa</taxon>
        <taxon>Ecdysozoa</taxon>
        <taxon>Arthropoda</taxon>
        <taxon>Hexapoda</taxon>
        <taxon>Insecta</taxon>
        <taxon>Pterygota</taxon>
        <taxon>Neoptera</taxon>
        <taxon>Endopterygota</taxon>
        <taxon>Lepidoptera</taxon>
        <taxon>Glossata</taxon>
        <taxon>Ditrysia</taxon>
        <taxon>Pyraloidea</taxon>
        <taxon>Crambidae</taxon>
        <taxon>Pyraustinae</taxon>
        <taxon>Loxostege</taxon>
    </lineage>
</organism>
<comment type="caution">
    <text evidence="5">The sequence shown here is derived from an EMBL/GenBank/DDBJ whole genome shotgun (WGS) entry which is preliminary data.</text>
</comment>
<dbReference type="Gene3D" id="3.40.50.2000">
    <property type="entry name" value="Glycogen Phosphorylase B"/>
    <property type="match status" value="2"/>
</dbReference>
<name>A0ABD0SWB5_LOXSC</name>
<evidence type="ECO:0008006" key="7">
    <source>
        <dbReference type="Google" id="ProtNLM"/>
    </source>
</evidence>
<dbReference type="InterPro" id="IPR002213">
    <property type="entry name" value="UDP_glucos_trans"/>
</dbReference>
<evidence type="ECO:0000256" key="2">
    <source>
        <dbReference type="ARBA" id="ARBA00022676"/>
    </source>
</evidence>
<accession>A0ABD0SWB5</accession>
<evidence type="ECO:0000256" key="1">
    <source>
        <dbReference type="ARBA" id="ARBA00009995"/>
    </source>
</evidence>
<proteinExistence type="inferred from homology"/>
<dbReference type="PANTHER" id="PTHR48043:SF114">
    <property type="entry name" value="IP04436P-RELATED"/>
    <property type="match status" value="1"/>
</dbReference>
<evidence type="ECO:0000313" key="6">
    <source>
        <dbReference type="Proteomes" id="UP001549921"/>
    </source>
</evidence>
<gene>
    <name evidence="5" type="ORF">ABMA28_004038</name>
</gene>
<evidence type="ECO:0000256" key="4">
    <source>
        <dbReference type="SAM" id="Phobius"/>
    </source>
</evidence>
<sequence>MKLSVAILTILSTIFINGVTPLNILGIFPYQGKSHFFVFEPYLRELAARGHNVTVISQFPQKIALKNYHDISLAGKSKEVEGVIPIERSYFSLFMIGLFLVNAGTDNCKTMLADENVQRLWKSEAKFDVIVVEQFNSDCSLGLAHKLGAPVVGITSCSLMPWQFDRFGIQYNPAYIPSQFLEGGVTPTLYQRIERTIMNTYFLSLYKFICHPSDESTLRQYFDDLPSLDELTKNIKLLLLYTHYSLSGPQLLPPNVVEVNGFHVAKPKPLPADLLKFIEESEHGVIYVSFGSMLKAASTPKDKLMEIIKALSQLPQRVIWKWEEKNLPGNPNNIYVSNWLPQNDILAHPNVVAFYSHCGQLGTTEAIYHGVPIVGMPIFGDQPSNAVAMQENGMGVTINLLELTAENLLEKFKIVLNPEFRKQVKRNSQRWHDRPLTPMDTAIYWTEYVARNANFAFHPPTVNVPFYQFWCLDVIAVLAAIILVFVYVTKFLFSLVCGKSKKEQTTKSSKKKSKKDN</sequence>
<keyword evidence="3" id="KW-0808">Transferase</keyword>
<dbReference type="SUPFAM" id="SSF53756">
    <property type="entry name" value="UDP-Glycosyltransferase/glycogen phosphorylase"/>
    <property type="match status" value="1"/>
</dbReference>
<feature type="transmembrane region" description="Helical" evidence="4">
    <location>
        <begin position="467"/>
        <end position="493"/>
    </location>
</feature>
<dbReference type="EMBL" id="JBEDNZ010000015">
    <property type="protein sequence ID" value="KAL0829202.1"/>
    <property type="molecule type" value="Genomic_DNA"/>
</dbReference>
<evidence type="ECO:0000313" key="5">
    <source>
        <dbReference type="EMBL" id="KAL0829202.1"/>
    </source>
</evidence>
<keyword evidence="4" id="KW-1133">Transmembrane helix</keyword>
<dbReference type="CDD" id="cd03784">
    <property type="entry name" value="GT1_Gtf-like"/>
    <property type="match status" value="1"/>
</dbReference>
<keyword evidence="4" id="KW-0812">Transmembrane</keyword>
<reference evidence="5 6" key="1">
    <citation type="submission" date="2024-06" db="EMBL/GenBank/DDBJ databases">
        <title>A chromosome-level genome assembly of beet webworm, Loxostege sticticalis.</title>
        <authorList>
            <person name="Zhang Y."/>
        </authorList>
    </citation>
    <scope>NUCLEOTIDE SEQUENCE [LARGE SCALE GENOMIC DNA]</scope>
    <source>
        <strain evidence="5">AQ028</strain>
        <tissue evidence="5">Male pupae</tissue>
    </source>
</reference>
<dbReference type="GO" id="GO:0016757">
    <property type="term" value="F:glycosyltransferase activity"/>
    <property type="evidence" value="ECO:0007669"/>
    <property type="project" value="UniProtKB-KW"/>
</dbReference>
<keyword evidence="2" id="KW-0328">Glycosyltransferase</keyword>
<dbReference type="FunFam" id="3.40.50.2000:FF:000050">
    <property type="entry name" value="UDP-glucuronosyltransferase"/>
    <property type="match status" value="1"/>
</dbReference>
<dbReference type="PANTHER" id="PTHR48043">
    <property type="entry name" value="EG:EG0003.4 PROTEIN-RELATED"/>
    <property type="match status" value="1"/>
</dbReference>
<dbReference type="Pfam" id="PF00201">
    <property type="entry name" value="UDPGT"/>
    <property type="match status" value="1"/>
</dbReference>
<keyword evidence="4" id="KW-0472">Membrane</keyword>
<dbReference type="InterPro" id="IPR050271">
    <property type="entry name" value="UDP-glycosyltransferase"/>
</dbReference>
<dbReference type="Proteomes" id="UP001549921">
    <property type="component" value="Unassembled WGS sequence"/>
</dbReference>
<dbReference type="AlphaFoldDB" id="A0ABD0SWB5"/>